<name>A0A2N8LAU0_9STRE</name>
<keyword evidence="6 7" id="KW-0472">Membrane</keyword>
<feature type="transmembrane region" description="Helical" evidence="7">
    <location>
        <begin position="289"/>
        <end position="310"/>
    </location>
</feature>
<keyword evidence="10" id="KW-1185">Reference proteome</keyword>
<proteinExistence type="inferred from homology"/>
<keyword evidence="4 7" id="KW-0812">Transmembrane</keyword>
<dbReference type="PANTHER" id="PTHR30012">
    <property type="entry name" value="GENERAL SECRETION PATHWAY PROTEIN"/>
    <property type="match status" value="1"/>
</dbReference>
<evidence type="ECO:0000256" key="5">
    <source>
        <dbReference type="ARBA" id="ARBA00022989"/>
    </source>
</evidence>
<dbReference type="InterPro" id="IPR047692">
    <property type="entry name" value="T4P_ComGB"/>
</dbReference>
<feature type="domain" description="Type II secretion system protein GspF" evidence="8">
    <location>
        <begin position="3"/>
        <end position="120"/>
    </location>
</feature>
<dbReference type="Gene3D" id="1.20.81.30">
    <property type="entry name" value="Type II secretion system (T2SS), domain F"/>
    <property type="match status" value="2"/>
</dbReference>
<dbReference type="NCBIfam" id="NF041012">
    <property type="entry name" value="T4P_ComGB"/>
    <property type="match status" value="1"/>
</dbReference>
<keyword evidence="3" id="KW-1003">Cell membrane</keyword>
<dbReference type="PANTHER" id="PTHR30012:SF0">
    <property type="entry name" value="TYPE II SECRETION SYSTEM PROTEIN F-RELATED"/>
    <property type="match status" value="1"/>
</dbReference>
<dbReference type="AlphaFoldDB" id="A0A2N8LAU0"/>
<dbReference type="PRINTS" id="PR00812">
    <property type="entry name" value="BCTERIALGSPF"/>
</dbReference>
<sequence>MIELFHNLSQSGFSLSEMVAFLEKSKIIGQDYCLRMRNDLIGGRLLSEMMENLGYPEGIVTQLSLAEAHGNTEKSLAKIKDYLEQKLYIRQKTLEVVTYPIILLTFLVVIVIGLRQYLLPQIDQKNALTIFLSHFPIYLLIMAITILALTLVVTIRWHKMERMKQLQAYARLPLISSFIKSYMTAYYAREWGNLIAQGIELSDILGIMITEKSVLMQELGKDMQRSFIEGQALHEKVKEYSFFHDELSLMIEYGQAKGKLGQELEIYAQLVWESYFRKLLQATQMIQPLIFLGVALIIVMIYAALLLPMYHNIGGNI</sequence>
<dbReference type="EMBL" id="LOCM01000030">
    <property type="protein sequence ID" value="PND47279.1"/>
    <property type="molecule type" value="Genomic_DNA"/>
</dbReference>
<evidence type="ECO:0000256" key="3">
    <source>
        <dbReference type="ARBA" id="ARBA00022475"/>
    </source>
</evidence>
<organism evidence="9 10">
    <name type="scientific">Streptococcus penaeicida</name>
    <dbReference type="NCBI Taxonomy" id="1765960"/>
    <lineage>
        <taxon>Bacteria</taxon>
        <taxon>Bacillati</taxon>
        <taxon>Bacillota</taxon>
        <taxon>Bacilli</taxon>
        <taxon>Lactobacillales</taxon>
        <taxon>Streptococcaceae</taxon>
        <taxon>Streptococcus</taxon>
    </lineage>
</organism>
<reference evidence="9 10" key="1">
    <citation type="submission" date="2015-12" db="EMBL/GenBank/DDBJ databases">
        <title>Streptococcus penaeicida sp. nov.</title>
        <authorList>
            <person name="Gomez-Gil B."/>
            <person name="Morales-Covarrubias M."/>
        </authorList>
    </citation>
    <scope>NUCLEOTIDE SEQUENCE [LARGE SCALE GENOMIC DNA]</scope>
    <source>
        <strain evidence="9 10">CAIM 1838</strain>
    </source>
</reference>
<accession>A0A2N8LAU0</accession>
<evidence type="ECO:0000256" key="4">
    <source>
        <dbReference type="ARBA" id="ARBA00022692"/>
    </source>
</evidence>
<protein>
    <submittedName>
        <fullName evidence="9">Competence protein CglB</fullName>
    </submittedName>
</protein>
<dbReference type="Pfam" id="PF00482">
    <property type="entry name" value="T2SSF"/>
    <property type="match status" value="2"/>
</dbReference>
<feature type="transmembrane region" description="Helical" evidence="7">
    <location>
        <begin position="96"/>
        <end position="117"/>
    </location>
</feature>
<dbReference type="InterPro" id="IPR042094">
    <property type="entry name" value="T2SS_GspF_sf"/>
</dbReference>
<evidence type="ECO:0000256" key="1">
    <source>
        <dbReference type="ARBA" id="ARBA00004651"/>
    </source>
</evidence>
<dbReference type="InterPro" id="IPR018076">
    <property type="entry name" value="T2SS_GspF_dom"/>
</dbReference>
<evidence type="ECO:0000313" key="9">
    <source>
        <dbReference type="EMBL" id="PND47279.1"/>
    </source>
</evidence>
<feature type="domain" description="Type II secretion system protein GspF" evidence="8">
    <location>
        <begin position="188"/>
        <end position="308"/>
    </location>
</feature>
<dbReference type="GO" id="GO:0005886">
    <property type="term" value="C:plasma membrane"/>
    <property type="evidence" value="ECO:0007669"/>
    <property type="project" value="UniProtKB-SubCell"/>
</dbReference>
<comment type="subcellular location">
    <subcellularLocation>
        <location evidence="1">Cell membrane</location>
        <topology evidence="1">Multi-pass membrane protein</topology>
    </subcellularLocation>
</comment>
<evidence type="ECO:0000256" key="7">
    <source>
        <dbReference type="SAM" id="Phobius"/>
    </source>
</evidence>
<dbReference type="OrthoDB" id="2294348at2"/>
<dbReference type="InterPro" id="IPR003004">
    <property type="entry name" value="GspF/PilC"/>
</dbReference>
<dbReference type="Proteomes" id="UP000235963">
    <property type="component" value="Unassembled WGS sequence"/>
</dbReference>
<comment type="caution">
    <text evidence="9">The sequence shown here is derived from an EMBL/GenBank/DDBJ whole genome shotgun (WGS) entry which is preliminary data.</text>
</comment>
<evidence type="ECO:0000256" key="2">
    <source>
        <dbReference type="ARBA" id="ARBA00005745"/>
    </source>
</evidence>
<evidence type="ECO:0000256" key="6">
    <source>
        <dbReference type="ARBA" id="ARBA00023136"/>
    </source>
</evidence>
<feature type="transmembrane region" description="Helical" evidence="7">
    <location>
        <begin position="137"/>
        <end position="157"/>
    </location>
</feature>
<comment type="similarity">
    <text evidence="2">Belongs to the GSP F family.</text>
</comment>
<gene>
    <name evidence="9" type="ORF">AT575_07950</name>
</gene>
<evidence type="ECO:0000259" key="8">
    <source>
        <dbReference type="Pfam" id="PF00482"/>
    </source>
</evidence>
<keyword evidence="5 7" id="KW-1133">Transmembrane helix</keyword>
<evidence type="ECO:0000313" key="10">
    <source>
        <dbReference type="Proteomes" id="UP000235963"/>
    </source>
</evidence>